<dbReference type="GO" id="GO:0010506">
    <property type="term" value="P:regulation of autophagy"/>
    <property type="evidence" value="ECO:0007669"/>
    <property type="project" value="InterPro"/>
</dbReference>
<dbReference type="PANTHER" id="PTHR24348">
    <property type="entry name" value="SERINE/THREONINE-PROTEIN KINASE UNC-51-RELATED"/>
    <property type="match status" value="1"/>
</dbReference>
<feature type="transmembrane region" description="Helical" evidence="2">
    <location>
        <begin position="512"/>
        <end position="534"/>
    </location>
</feature>
<feature type="compositionally biased region" description="Low complexity" evidence="1">
    <location>
        <begin position="469"/>
        <end position="482"/>
    </location>
</feature>
<name>A0A9P3M0C1_9FUNG</name>
<keyword evidence="2" id="KW-0472">Membrane</keyword>
<feature type="region of interest" description="Disordered" evidence="1">
    <location>
        <begin position="592"/>
        <end position="640"/>
    </location>
</feature>
<dbReference type="SMART" id="SM00220">
    <property type="entry name" value="S_TKc"/>
    <property type="match status" value="1"/>
</dbReference>
<dbReference type="SUPFAM" id="SSF56112">
    <property type="entry name" value="Protein kinase-like (PK-like)"/>
    <property type="match status" value="1"/>
</dbReference>
<evidence type="ECO:0000313" key="5">
    <source>
        <dbReference type="EMBL" id="GJJ77396.1"/>
    </source>
</evidence>
<protein>
    <recommendedName>
        <fullName evidence="4">Protein kinase domain-containing protein</fullName>
    </recommendedName>
</protein>
<gene>
    <name evidence="5" type="ORF">EMPS_09755</name>
</gene>
<dbReference type="GO" id="GO:0005524">
    <property type="term" value="F:ATP binding"/>
    <property type="evidence" value="ECO:0007669"/>
    <property type="project" value="InterPro"/>
</dbReference>
<keyword evidence="6" id="KW-1185">Reference proteome</keyword>
<dbReference type="EMBL" id="BQFW01000013">
    <property type="protein sequence ID" value="GJJ77396.1"/>
    <property type="molecule type" value="Genomic_DNA"/>
</dbReference>
<dbReference type="GO" id="GO:0005737">
    <property type="term" value="C:cytoplasm"/>
    <property type="evidence" value="ECO:0007669"/>
    <property type="project" value="TreeGrafter"/>
</dbReference>
<dbReference type="PROSITE" id="PS50011">
    <property type="entry name" value="PROTEIN_KINASE_DOM"/>
    <property type="match status" value="1"/>
</dbReference>
<comment type="caution">
    <text evidence="5">The sequence shown here is derived from an EMBL/GenBank/DDBJ whole genome shotgun (WGS) entry which is preliminary data.</text>
</comment>
<dbReference type="InterPro" id="IPR000719">
    <property type="entry name" value="Prot_kinase_dom"/>
</dbReference>
<keyword evidence="2" id="KW-1133">Transmembrane helix</keyword>
<feature type="compositionally biased region" description="Gly residues" evidence="1">
    <location>
        <begin position="351"/>
        <end position="452"/>
    </location>
</feature>
<feature type="chain" id="PRO_5040248472" description="Protein kinase domain-containing protein" evidence="3">
    <location>
        <begin position="26"/>
        <end position="1579"/>
    </location>
</feature>
<reference evidence="5" key="1">
    <citation type="submission" date="2021-11" db="EMBL/GenBank/DDBJ databases">
        <authorList>
            <person name="Herlambang A."/>
            <person name="Guo Y."/>
            <person name="Takashima Y."/>
            <person name="Nishizawa T."/>
        </authorList>
    </citation>
    <scope>NUCLEOTIDE SEQUENCE</scope>
    <source>
        <strain evidence="5">E1425</strain>
    </source>
</reference>
<feature type="compositionally biased region" description="Pro residues" evidence="1">
    <location>
        <begin position="455"/>
        <end position="468"/>
    </location>
</feature>
<feature type="region of interest" description="Disordered" evidence="1">
    <location>
        <begin position="666"/>
        <end position="750"/>
    </location>
</feature>
<dbReference type="Proteomes" id="UP000827284">
    <property type="component" value="Unassembled WGS sequence"/>
</dbReference>
<keyword evidence="2" id="KW-0812">Transmembrane</keyword>
<feature type="compositionally biased region" description="Low complexity" evidence="1">
    <location>
        <begin position="489"/>
        <end position="498"/>
    </location>
</feature>
<evidence type="ECO:0000256" key="1">
    <source>
        <dbReference type="SAM" id="MobiDB-lite"/>
    </source>
</evidence>
<feature type="region of interest" description="Disordered" evidence="1">
    <location>
        <begin position="326"/>
        <end position="505"/>
    </location>
</feature>
<accession>A0A9P3M0C1</accession>
<dbReference type="GO" id="GO:0004674">
    <property type="term" value="F:protein serine/threonine kinase activity"/>
    <property type="evidence" value="ECO:0007669"/>
    <property type="project" value="InterPro"/>
</dbReference>
<feature type="signal peptide" evidence="3">
    <location>
        <begin position="1"/>
        <end position="25"/>
    </location>
</feature>
<dbReference type="OrthoDB" id="45365at2759"/>
<organism evidence="5 6">
    <name type="scientific">Entomortierella parvispora</name>
    <dbReference type="NCBI Taxonomy" id="205924"/>
    <lineage>
        <taxon>Eukaryota</taxon>
        <taxon>Fungi</taxon>
        <taxon>Fungi incertae sedis</taxon>
        <taxon>Mucoromycota</taxon>
        <taxon>Mortierellomycotina</taxon>
        <taxon>Mortierellomycetes</taxon>
        <taxon>Mortierellales</taxon>
        <taxon>Mortierellaceae</taxon>
        <taxon>Entomortierella</taxon>
    </lineage>
</organism>
<evidence type="ECO:0000256" key="2">
    <source>
        <dbReference type="SAM" id="Phobius"/>
    </source>
</evidence>
<feature type="domain" description="Protein kinase" evidence="4">
    <location>
        <begin position="1309"/>
        <end position="1576"/>
    </location>
</feature>
<dbReference type="InterPro" id="IPR045269">
    <property type="entry name" value="Atg1-like"/>
</dbReference>
<feature type="compositionally biased region" description="Low complexity" evidence="1">
    <location>
        <begin position="728"/>
        <end position="745"/>
    </location>
</feature>
<sequence length="1579" mass="163400">MDIQRNKAALASFLASVLLAAPVSALVDVNIGDLLGSAKWHPEPPPVLQKPCVVIDSVNNITYMLGYDSTGAIVFNFIQQSTCSANWTTSIWTSLPYPGGGKPYYTEQCFLTANHHFGVQFEGGIAVWNQWARTWTYETISCDLTYPNNLAPVFQDSTGLVDDLLVQWQDTKGVGHLTGIQLLNDTVHSCSQLTTTNVPTDMTLAAAPLTGKSFFLFGPKSSCWYDITAASSASDQPVQTTSDCQPLPAMHINNPRSTLYNGSIWIFGENNVGVGVWQVDTTVPEPYTIVPVSQGAPIAGNFTVANCGTGIIVYGGCDSADQCSTNLQPGEPVPPGTSSPPTVIFVPPTGGNNGGGGSGGGGSGGGGSGGGGSGGGGSGGGGSGGGGSGGGGSGGGGSGGGGSGGGGSGGGGSGGGGSGGGGSGGGGSGGGGSGGGGSGGGGSGGGGGGGGTWIPPLPTGIPTGPPSGGPSFIPPTATIGTATSGGAGVVPTGPAGVPDGSKTSGSDNHTGAIVGGIIGGVALICLIALMFLFARRKRRESEYLAGAGGHGGPEEVTAGHLPSNGGGLPPLIPLGPMTDDDLNQVVVDKEEVVGPYGPGGPGETTSYPGGPTGGSSFPGGPSDNSSFPGGPNVSGVVPPAGHNSHIPEIIGGAAVVGAIGAIAHHKKKEEREEVSHGHVAPVPVPVPVGGRPSNEYETTNGRGAPVPGGPSPYDSTHQPSGPGGIIPVGGRNTSTTETTTTEEITGGNSHLGRDVLLGGVAAGVIGGVIAGHRSESQEKIITSKTTVRVVNGRRVYTTTGTGGRTVVTEHDETTGAPRHVLTGIIPGTTTVRTITQRSETGEDILVPVDSPEGEEREVVAERDAHGNIIRYIIGGLIVGTGVNVVRHVIAGRTESETGTTTRIISGGNSTMTSSTKIVTERSSTGEIRYIIVGGFTGNAIRVITERSSTGETRLIPTNEPTGELRHVTQERTDSGEIRYIIGGIIAGSTDRTTTERTESGSVRVIPGGSISTVSSSTKIVTERSSNGEIRYIIAGGFSGNAIRVLTEKTSTGEIRLIPTNDEAGELRHVIQERTETGEIRYIIGTVITTKTITRVIMGPRIVTERTSTGEIRYVIVDQYNGNAIRTKFERNEETGEMVHIPVKEPEGELRYVTEETTETGEIRKVIGAVITGNVTTTTRMVSGGTVTTEGPSTSTQTRIVSETTSSGETKYYQITNGPNGEEIRTVVERTAEGGFRIPGGAVVVGAGATLVGNNHQTTTTTRVVGGGTLTAAEQAANRTQITLKLSIMRYERGDADQAVPTAAVGTVLFSKFRMLGAGDVNIDDVAFSHVEEVKISARRTIKWMKTEAHWKREAGMLQHLKSDRYIADLYTLYSLPTFASYRFVSILGPFSRTLESYMATERLSSAQIRQLTLSLSDALRWCHEHHVVHLNVRPASFYLEGVPGEDAQDGNGQLVWKLWNFGHARFVGEPVDTAVTTVTYAAPEILQGRESSSTNVLSAVSMDRWSLGLILYELHAGKPYFSASNFAEFQLTNKETVFEPALDTIREEDARKAIRGLLEVDPERRFAHETLREVYFGRS</sequence>
<dbReference type="InterPro" id="IPR011009">
    <property type="entry name" value="Kinase-like_dom_sf"/>
</dbReference>
<dbReference type="Pfam" id="PF00069">
    <property type="entry name" value="Pkinase"/>
    <property type="match status" value="1"/>
</dbReference>
<evidence type="ECO:0000256" key="3">
    <source>
        <dbReference type="SAM" id="SignalP"/>
    </source>
</evidence>
<feature type="compositionally biased region" description="Low complexity" evidence="1">
    <location>
        <begin position="618"/>
        <end position="639"/>
    </location>
</feature>
<reference evidence="5" key="2">
    <citation type="journal article" date="2022" name="Microbiol. Resour. Announc.">
        <title>Whole-Genome Sequence of Entomortierella parvispora E1425, a Mucoromycotan Fungus Associated with Burkholderiaceae-Related Endosymbiotic Bacteria.</title>
        <authorList>
            <person name="Herlambang A."/>
            <person name="Guo Y."/>
            <person name="Takashima Y."/>
            <person name="Narisawa K."/>
            <person name="Ohta H."/>
            <person name="Nishizawa T."/>
        </authorList>
    </citation>
    <scope>NUCLEOTIDE SEQUENCE</scope>
    <source>
        <strain evidence="5">E1425</strain>
    </source>
</reference>
<keyword evidence="3" id="KW-0732">Signal</keyword>
<evidence type="ECO:0000313" key="6">
    <source>
        <dbReference type="Proteomes" id="UP000827284"/>
    </source>
</evidence>
<proteinExistence type="predicted"/>
<evidence type="ECO:0000259" key="4">
    <source>
        <dbReference type="PROSITE" id="PS50011"/>
    </source>
</evidence>
<dbReference type="Gene3D" id="1.10.510.10">
    <property type="entry name" value="Transferase(Phosphotransferase) domain 1"/>
    <property type="match status" value="1"/>
</dbReference>